<dbReference type="PANTHER" id="PTHR37313">
    <property type="entry name" value="UPF0749 PROTEIN RV1825"/>
    <property type="match status" value="1"/>
</dbReference>
<keyword evidence="6" id="KW-1185">Reference proteome</keyword>
<evidence type="ECO:0000256" key="2">
    <source>
        <dbReference type="SAM" id="Coils"/>
    </source>
</evidence>
<evidence type="ECO:0000313" key="4">
    <source>
        <dbReference type="EMBL" id="MEC0485363.1"/>
    </source>
</evidence>
<reference evidence="3 5" key="1">
    <citation type="journal article" date="2015" name="Int. J. Syst. Evol. Microbiol.">
        <title>Bacillus glycinifermentans sp. nov., isolated from fermented soybean paste.</title>
        <authorList>
            <person name="Kim S.J."/>
            <person name="Dunlap C.A."/>
            <person name="Kwon S.W."/>
            <person name="Rooney A.P."/>
        </authorList>
    </citation>
    <scope>NUCLEOTIDE SEQUENCE [LARGE SCALE GENOMIC DNA]</scope>
    <source>
        <strain evidence="3 5">GO-13</strain>
    </source>
</reference>
<reference evidence="3" key="2">
    <citation type="submission" date="2015-10" db="EMBL/GenBank/DDBJ databases">
        <authorList>
            <person name="Gilbert D.G."/>
        </authorList>
    </citation>
    <scope>NUCLEOTIDE SEQUENCE</scope>
    <source>
        <strain evidence="3">GO-13</strain>
    </source>
</reference>
<reference evidence="4 6" key="3">
    <citation type="submission" date="2023-03" db="EMBL/GenBank/DDBJ databases">
        <title>Agriculturally important microbes genome sequencing.</title>
        <authorList>
            <person name="Dunlap C."/>
        </authorList>
    </citation>
    <scope>NUCLEOTIDE SEQUENCE [LARGE SCALE GENOMIC DNA]</scope>
    <source>
        <strain evidence="4 6">CBP-3203</strain>
    </source>
</reference>
<dbReference type="Proteomes" id="UP000036168">
    <property type="component" value="Unassembled WGS sequence"/>
</dbReference>
<keyword evidence="2" id="KW-0175">Coiled coil</keyword>
<dbReference type="Proteomes" id="UP001341297">
    <property type="component" value="Unassembled WGS sequence"/>
</dbReference>
<protein>
    <submittedName>
        <fullName evidence="4">DUF881 domain-containing protein</fullName>
    </submittedName>
</protein>
<gene>
    <name evidence="3" type="ORF">AB447_218545</name>
    <name evidence="4" type="ORF">P8828_11020</name>
</gene>
<dbReference type="OrthoDB" id="9776196at2"/>
<sequence>MKRHTVNLSLAMLVLGFLLSFSYQFTKENKDRGEAAEDWKTEYSLRDRLITEEKQNKALEKELYKKQQEVQKTEASLKNEKKEYYNIVEDVERYRMFVGEIGVQGKGIEVTLKDSSYVPEGENVNSYIVHESHIFRLLNELWISGAAAVSINGQRVTHHSYISCNGPVITVDGTQHPAPFVVSAIGEADVLLSALNIEGGIVDQLTRDHVSVSIEKKDKIEMEPLLKQGE</sequence>
<dbReference type="AlphaFoldDB" id="A0A0J6E3M3"/>
<dbReference type="EMBL" id="JARRTL010000009">
    <property type="protein sequence ID" value="MEC0485363.1"/>
    <property type="molecule type" value="Genomic_DNA"/>
</dbReference>
<proteinExistence type="inferred from homology"/>
<dbReference type="Pfam" id="PF05949">
    <property type="entry name" value="DUF881"/>
    <property type="match status" value="1"/>
</dbReference>
<dbReference type="STRING" id="1664069.BGLY_1738"/>
<dbReference type="EMBL" id="LECW02000021">
    <property type="protein sequence ID" value="KRT93389.1"/>
    <property type="molecule type" value="Genomic_DNA"/>
</dbReference>
<dbReference type="PATRIC" id="fig|1664069.3.peg.5529"/>
<evidence type="ECO:0000256" key="1">
    <source>
        <dbReference type="ARBA" id="ARBA00009108"/>
    </source>
</evidence>
<accession>A0A0J6E3M3</accession>
<evidence type="ECO:0000313" key="6">
    <source>
        <dbReference type="Proteomes" id="UP001341297"/>
    </source>
</evidence>
<dbReference type="PANTHER" id="PTHR37313:SF2">
    <property type="entry name" value="UPF0749 PROTEIN YLXX"/>
    <property type="match status" value="1"/>
</dbReference>
<feature type="coiled-coil region" evidence="2">
    <location>
        <begin position="49"/>
        <end position="83"/>
    </location>
</feature>
<dbReference type="InterPro" id="IPR010273">
    <property type="entry name" value="DUF881"/>
</dbReference>
<evidence type="ECO:0000313" key="3">
    <source>
        <dbReference type="EMBL" id="KRT93389.1"/>
    </source>
</evidence>
<comment type="similarity">
    <text evidence="1">Belongs to the UPF0749 family.</text>
</comment>
<accession>A0A0J6HRU8</accession>
<name>A0A0J6E3M3_9BACI</name>
<organism evidence="3 5">
    <name type="scientific">Bacillus glycinifermentans</name>
    <dbReference type="NCBI Taxonomy" id="1664069"/>
    <lineage>
        <taxon>Bacteria</taxon>
        <taxon>Bacillati</taxon>
        <taxon>Bacillota</taxon>
        <taxon>Bacilli</taxon>
        <taxon>Bacillales</taxon>
        <taxon>Bacillaceae</taxon>
        <taxon>Bacillus</taxon>
    </lineage>
</organism>
<evidence type="ECO:0000313" key="5">
    <source>
        <dbReference type="Proteomes" id="UP000036168"/>
    </source>
</evidence>
<comment type="caution">
    <text evidence="3">The sequence shown here is derived from an EMBL/GenBank/DDBJ whole genome shotgun (WGS) entry which is preliminary data.</text>
</comment>
<dbReference type="Gene3D" id="3.30.70.1880">
    <property type="entry name" value="Protein of unknown function DUF881"/>
    <property type="match status" value="1"/>
</dbReference>